<evidence type="ECO:0000256" key="2">
    <source>
        <dbReference type="ARBA" id="ARBA00022840"/>
    </source>
</evidence>
<dbReference type="PANTHER" id="PTHR14187:SF5">
    <property type="entry name" value="HEAT SHOCK 70 KDA PROTEIN 12A"/>
    <property type="match status" value="1"/>
</dbReference>
<dbReference type="Gene3D" id="3.30.420.40">
    <property type="match status" value="2"/>
</dbReference>
<dbReference type="InterPro" id="IPR013126">
    <property type="entry name" value="Hsp_70_fam"/>
</dbReference>
<feature type="region of interest" description="Disordered" evidence="3">
    <location>
        <begin position="1"/>
        <end position="24"/>
    </location>
</feature>
<dbReference type="InterPro" id="IPR043129">
    <property type="entry name" value="ATPase_NBD"/>
</dbReference>
<accession>V5GBS9</accession>
<reference evidence="5" key="1">
    <citation type="journal article" date="2014" name="Genome Announc.">
        <title>Draft genome sequence of the formaldehyde-resistant fungus Byssochlamys spectabilis No. 5 (anamorph Paecilomyces variotii No. 5) (NBRC109023).</title>
        <authorList>
            <person name="Oka T."/>
            <person name="Ekino K."/>
            <person name="Fukuda K."/>
            <person name="Nomura Y."/>
        </authorList>
    </citation>
    <scope>NUCLEOTIDE SEQUENCE [LARGE SCALE GENOMIC DNA]</scope>
    <source>
        <strain evidence="5">No. 5 / NBRC 109023</strain>
    </source>
</reference>
<dbReference type="HOGENOM" id="CLU_009958_6_5_1"/>
<evidence type="ECO:0008006" key="6">
    <source>
        <dbReference type="Google" id="ProtNLM"/>
    </source>
</evidence>
<gene>
    <name evidence="4" type="ORF">PVAR5_8226</name>
</gene>
<name>V5GBS9_BYSSN</name>
<feature type="region of interest" description="Disordered" evidence="3">
    <location>
        <begin position="643"/>
        <end position="685"/>
    </location>
</feature>
<comment type="caution">
    <text evidence="4">The sequence shown here is derived from an EMBL/GenBank/DDBJ whole genome shotgun (WGS) entry which is preliminary data.</text>
</comment>
<proteinExistence type="predicted"/>
<evidence type="ECO:0000313" key="5">
    <source>
        <dbReference type="Proteomes" id="UP000018001"/>
    </source>
</evidence>
<dbReference type="Pfam" id="PF00012">
    <property type="entry name" value="HSP70"/>
    <property type="match status" value="1"/>
</dbReference>
<dbReference type="Gene3D" id="3.90.640.10">
    <property type="entry name" value="Actin, Chain A, domain 4"/>
    <property type="match status" value="1"/>
</dbReference>
<keyword evidence="2" id="KW-0067">ATP-binding</keyword>
<dbReference type="Proteomes" id="UP000018001">
    <property type="component" value="Unassembled WGS sequence"/>
</dbReference>
<dbReference type="CDD" id="cd10170">
    <property type="entry name" value="ASKHA_NBD_HSP70"/>
    <property type="match status" value="1"/>
</dbReference>
<dbReference type="PANTHER" id="PTHR14187">
    <property type="entry name" value="ALPHA KINASE/ELONGATION FACTOR 2 KINASE"/>
    <property type="match status" value="1"/>
</dbReference>
<dbReference type="AlphaFoldDB" id="V5GBS9"/>
<dbReference type="eggNOG" id="KOG0101">
    <property type="taxonomic scope" value="Eukaryota"/>
</dbReference>
<dbReference type="InParanoid" id="V5GBS9"/>
<evidence type="ECO:0000313" key="4">
    <source>
        <dbReference type="EMBL" id="GAD99511.1"/>
    </source>
</evidence>
<organism evidence="4 5">
    <name type="scientific">Byssochlamys spectabilis (strain No. 5 / NBRC 109023)</name>
    <name type="common">Paecilomyces variotii</name>
    <dbReference type="NCBI Taxonomy" id="1356009"/>
    <lineage>
        <taxon>Eukaryota</taxon>
        <taxon>Fungi</taxon>
        <taxon>Dikarya</taxon>
        <taxon>Ascomycota</taxon>
        <taxon>Pezizomycotina</taxon>
        <taxon>Eurotiomycetes</taxon>
        <taxon>Eurotiomycetidae</taxon>
        <taxon>Eurotiales</taxon>
        <taxon>Thermoascaceae</taxon>
        <taxon>Paecilomyces</taxon>
    </lineage>
</organism>
<feature type="compositionally biased region" description="Acidic residues" evidence="3">
    <location>
        <begin position="661"/>
        <end position="678"/>
    </location>
</feature>
<protein>
    <recommendedName>
        <fullName evidence="6">Hsp70 family chaperone</fullName>
    </recommendedName>
</protein>
<dbReference type="GO" id="GO:0005524">
    <property type="term" value="F:ATP binding"/>
    <property type="evidence" value="ECO:0007669"/>
    <property type="project" value="UniProtKB-KW"/>
</dbReference>
<dbReference type="EMBL" id="BAUL01000300">
    <property type="protein sequence ID" value="GAD99511.1"/>
    <property type="molecule type" value="Genomic_DNA"/>
</dbReference>
<evidence type="ECO:0000256" key="1">
    <source>
        <dbReference type="ARBA" id="ARBA00022741"/>
    </source>
</evidence>
<dbReference type="OrthoDB" id="2963168at2759"/>
<sequence length="685" mass="75932">MPSLQIGLDDLESPKPKRSLAKRKATYASKGAYNGSGKWEKTVKVDHGESASTASPNSLVAKRNSMIVGVDFGTTFSGISTVNSTDDVGLVKVMRNWPGVNDNYDKVPSIISYDNGTLDSSSFCWGYQVQPEMESSTWFKLLLVQDAATEEHDDPLLRQCAGKGLMRTVGGKQPPQICRDYLGCLYNHVLETLKMECSASVLELTPLHFSLATPAGWKDLDRARIENAARSSSFGSRPNDKITIVTEPEAAALAAFDNYQRRFGSNGPLEANTNSIVVDMGGGTVDLITYTINKTQPFKVEEACVGTSAKCGGTTIDRNFHMWMEKTFGNAFTQLEAALFGPGSQFMQSFERAKRQFDGVRRWSRICLHMDTPDCQHYARSFNEVLISSDEFASMFKPVIDRAVALIEQQYKTVSAKEEMVPTKTIILCGGLSESVYVFYQIKNACKTLIPEAEVIKPENAWSAISQGAALRILQPRVTTRRNRRSYGICVHRKFVEGLHREQDAFEIQGIGKRHSRDITLTEKKGAATKANKRVWLKALVELGGANGEAGTVDIYASEADDPPTRVDDPRVYKLGEIKLDFSDVPHPKKKKVRSRNSWVGRQNYYVQNVHIGQVIQPVSNTVEFIGRVGRKRVGLRSFHYDDLSSSTQGPCIRSPGAEVTGDEDPDDEESYESEGSEEGLFVET</sequence>
<dbReference type="SUPFAM" id="SSF53067">
    <property type="entry name" value="Actin-like ATPase domain"/>
    <property type="match status" value="2"/>
</dbReference>
<dbReference type="GO" id="GO:0140662">
    <property type="term" value="F:ATP-dependent protein folding chaperone"/>
    <property type="evidence" value="ECO:0007669"/>
    <property type="project" value="InterPro"/>
</dbReference>
<keyword evidence="1" id="KW-0547">Nucleotide-binding</keyword>
<evidence type="ECO:0000256" key="3">
    <source>
        <dbReference type="SAM" id="MobiDB-lite"/>
    </source>
</evidence>
<keyword evidence="5" id="KW-1185">Reference proteome</keyword>